<keyword evidence="4" id="KW-1185">Reference proteome</keyword>
<reference evidence="4" key="1">
    <citation type="submission" date="2017-06" db="EMBL/GenBank/DDBJ databases">
        <authorList>
            <person name="Varghese N."/>
            <person name="Submissions S."/>
        </authorList>
    </citation>
    <scope>NUCLEOTIDE SEQUENCE [LARGE SCALE GENOMIC DNA]</scope>
    <source>
        <strain evidence="4">DSM 46839</strain>
    </source>
</reference>
<dbReference type="EMBL" id="FZOO01000001">
    <property type="protein sequence ID" value="SNS07226.1"/>
    <property type="molecule type" value="Genomic_DNA"/>
</dbReference>
<sequence>MSATAAPHPPQLTLPGQAHTAEGPLDMSGMYLMHHAFRRDLVRLAAAVRATPLDDGEVWRALADRWQRFAMVLHHHHSTEDDDIWPLLLAHADVSGDARARRTLDEMAAEHGTLDPQLDACSADLAAMTRAPDADVRARLAERLATLRDGLHTHLAHEESAALPLAQQHLSPAEWRTAEDAAKRAYRPRELGFLIPWAAEGLDAAARDRAFAGAGLLFRVLYRLTRGRFRRAERTVFRYA</sequence>
<evidence type="ECO:0000313" key="3">
    <source>
        <dbReference type="EMBL" id="SNS07226.1"/>
    </source>
</evidence>
<proteinExistence type="predicted"/>
<protein>
    <submittedName>
        <fullName evidence="3">Hemerythrin HHE cation binding domain-containing protein</fullName>
    </submittedName>
</protein>
<dbReference type="OrthoDB" id="5197650at2"/>
<dbReference type="InterPro" id="IPR012312">
    <property type="entry name" value="Hemerythrin-like"/>
</dbReference>
<feature type="region of interest" description="Disordered" evidence="1">
    <location>
        <begin position="1"/>
        <end position="20"/>
    </location>
</feature>
<dbReference type="Pfam" id="PF01814">
    <property type="entry name" value="Hemerythrin"/>
    <property type="match status" value="1"/>
</dbReference>
<name>A0A239BHF2_9ACTN</name>
<dbReference type="Gene3D" id="1.20.120.520">
    <property type="entry name" value="nmb1532 protein domain like"/>
    <property type="match status" value="1"/>
</dbReference>
<gene>
    <name evidence="3" type="ORF">SAMN06893096_101695</name>
</gene>
<dbReference type="AlphaFoldDB" id="A0A239BHF2"/>
<dbReference type="Proteomes" id="UP000198373">
    <property type="component" value="Unassembled WGS sequence"/>
</dbReference>
<dbReference type="CDD" id="cd12108">
    <property type="entry name" value="Hr-like"/>
    <property type="match status" value="1"/>
</dbReference>
<organism evidence="3 4">
    <name type="scientific">Geodermatophilus pulveris</name>
    <dbReference type="NCBI Taxonomy" id="1564159"/>
    <lineage>
        <taxon>Bacteria</taxon>
        <taxon>Bacillati</taxon>
        <taxon>Actinomycetota</taxon>
        <taxon>Actinomycetes</taxon>
        <taxon>Geodermatophilales</taxon>
        <taxon>Geodermatophilaceae</taxon>
        <taxon>Geodermatophilus</taxon>
    </lineage>
</organism>
<feature type="domain" description="Hemerythrin-like" evidence="2">
    <location>
        <begin position="31"/>
        <end position="166"/>
    </location>
</feature>
<accession>A0A239BHF2</accession>
<evidence type="ECO:0000313" key="4">
    <source>
        <dbReference type="Proteomes" id="UP000198373"/>
    </source>
</evidence>
<evidence type="ECO:0000259" key="2">
    <source>
        <dbReference type="Pfam" id="PF01814"/>
    </source>
</evidence>
<evidence type="ECO:0000256" key="1">
    <source>
        <dbReference type="SAM" id="MobiDB-lite"/>
    </source>
</evidence>
<dbReference type="RefSeq" id="WP_089304149.1">
    <property type="nucleotide sequence ID" value="NZ_FZOO01000001.1"/>
</dbReference>